<comment type="caution">
    <text evidence="1">The sequence shown here is derived from an EMBL/GenBank/DDBJ whole genome shotgun (WGS) entry which is preliminary data.</text>
</comment>
<reference evidence="1 2" key="1">
    <citation type="submission" date="2021-01" db="EMBL/GenBank/DDBJ databases">
        <title>Prevotella A2931 sp. nov.</title>
        <authorList>
            <person name="Buhl M."/>
            <person name="Oberhettinger P."/>
        </authorList>
    </citation>
    <scope>NUCLEOTIDE SEQUENCE [LARGE SCALE GENOMIC DNA]</scope>
    <source>
        <strain evidence="1 2">A2931</strain>
    </source>
</reference>
<dbReference type="RefSeq" id="WP_158267296.1">
    <property type="nucleotide sequence ID" value="NZ_JAERMS010000045.1"/>
</dbReference>
<accession>A0ABS3M819</accession>
<dbReference type="Proteomes" id="UP000664265">
    <property type="component" value="Unassembled WGS sequence"/>
</dbReference>
<organism evidence="1 2">
    <name type="scientific">Prevotella illustrans</name>
    <dbReference type="NCBI Taxonomy" id="2800387"/>
    <lineage>
        <taxon>Bacteria</taxon>
        <taxon>Pseudomonadati</taxon>
        <taxon>Bacteroidota</taxon>
        <taxon>Bacteroidia</taxon>
        <taxon>Bacteroidales</taxon>
        <taxon>Prevotellaceae</taxon>
        <taxon>Prevotella</taxon>
    </lineage>
</organism>
<dbReference type="EMBL" id="JAERMS010000045">
    <property type="protein sequence ID" value="MBO1364255.1"/>
    <property type="molecule type" value="Genomic_DNA"/>
</dbReference>
<sequence length="54" mass="6407">MLFLTMLFGLLALSNDPKTSLNSYRYETLIKFNKRYQLKKLLRKRKQSAVPITN</sequence>
<name>A0ABS3M819_9BACT</name>
<keyword evidence="2" id="KW-1185">Reference proteome</keyword>
<evidence type="ECO:0000313" key="2">
    <source>
        <dbReference type="Proteomes" id="UP000664265"/>
    </source>
</evidence>
<protein>
    <submittedName>
        <fullName evidence="1">Uncharacterized protein</fullName>
    </submittedName>
</protein>
<evidence type="ECO:0000313" key="1">
    <source>
        <dbReference type="EMBL" id="MBO1364255.1"/>
    </source>
</evidence>
<proteinExistence type="predicted"/>
<gene>
    <name evidence="1" type="ORF">JHU38_10850</name>
</gene>